<dbReference type="Proteomes" id="UP000001424">
    <property type="component" value="Chromosome"/>
</dbReference>
<protein>
    <submittedName>
        <fullName evidence="2">Uncharacterized protein</fullName>
    </submittedName>
</protein>
<keyword evidence="3" id="KW-1185">Reference proteome</keyword>
<dbReference type="KEGG" id="cvi:CV_1056"/>
<evidence type="ECO:0000313" key="3">
    <source>
        <dbReference type="Proteomes" id="UP000001424"/>
    </source>
</evidence>
<evidence type="ECO:0000313" key="2">
    <source>
        <dbReference type="EMBL" id="AAQ58731.1"/>
    </source>
</evidence>
<sequence>MRWLGGQGSGYGQGRAVAGKRRRSRNGNFLHKHLHVWPSEQRIAHNECHEDINKNQKVTYS</sequence>
<gene>
    <name evidence="2" type="ordered locus">CV_1056</name>
</gene>
<evidence type="ECO:0000256" key="1">
    <source>
        <dbReference type="SAM" id="MobiDB-lite"/>
    </source>
</evidence>
<organism evidence="2 3">
    <name type="scientific">Chromobacterium violaceum (strain ATCC 12472 / DSM 30191 / JCM 1249 / CCUG 213 / NBRC 12614 / NCIMB 9131 / NCTC 9757 / MK)</name>
    <dbReference type="NCBI Taxonomy" id="243365"/>
    <lineage>
        <taxon>Bacteria</taxon>
        <taxon>Pseudomonadati</taxon>
        <taxon>Pseudomonadota</taxon>
        <taxon>Betaproteobacteria</taxon>
        <taxon>Neisseriales</taxon>
        <taxon>Chromobacteriaceae</taxon>
        <taxon>Chromobacterium</taxon>
    </lineage>
</organism>
<dbReference type="STRING" id="243365.CV_1056"/>
<feature type="compositionally biased region" description="Basic residues" evidence="1">
    <location>
        <begin position="18"/>
        <end position="27"/>
    </location>
</feature>
<accession>Q7NZ66</accession>
<dbReference type="AlphaFoldDB" id="Q7NZ66"/>
<proteinExistence type="predicted"/>
<reference evidence="2 3" key="1">
    <citation type="journal article" date="2003" name="Proc. Natl. Acad. Sci. U.S.A.">
        <title>The complete genome sequence of Chromobacterium violaceum reveals remarkable and exploitable bacterial adaptability.</title>
        <authorList>
            <person name="Vasconcelos A.T.R."/>
            <person name="de Almeida D.F."/>
            <person name="Almeida F.C."/>
            <person name="de Almeida L.G.P."/>
            <person name="de Almeida R."/>
            <person name="Goncalves J.A.A."/>
            <person name="Andrade E.M."/>
            <person name="Antonio R.V."/>
            <person name="Araripe J."/>
            <person name="de Araujo M.F.F."/>
            <person name="Filho S.A."/>
            <person name="Azevedo V."/>
            <person name="Batista A.J."/>
            <person name="Bataus L.A.M."/>
            <person name="Batista J.S."/>
            <person name="Belo A."/>
            <person name="vander Berg C."/>
            <person name="Blamey J."/>
            <person name="Bogo M."/>
            <person name="Bonato S."/>
            <person name="Bordignon J."/>
            <person name="Brito C.A."/>
            <person name="Brocchi M."/>
            <person name="Burity H.A."/>
            <person name="Camargo A.A."/>
            <person name="Cardoso D.D.P."/>
            <person name="Carneiro N.P."/>
            <person name="Carraro D.M."/>
            <person name="Carvalho C.M.B."/>
            <person name="Cascardo J.C.M."/>
            <person name="Cavada B.S."/>
            <person name="Chueire L.M.O."/>
            <person name="Pasa T.B.C."/>
            <person name="Duran N."/>
            <person name="Fagundes N."/>
            <person name="Falcao C.L."/>
            <person name="Fantinatti F."/>
            <person name="Farias I.P."/>
            <person name="Felipe M.S.S."/>
            <person name="Ferrari L.P."/>
            <person name="Ferro J.A."/>
            <person name="Ferro M.I.T."/>
            <person name="Franco G.R."/>
            <person name="Freitas N.S.A."/>
            <person name="Furlan L.R."/>
            <person name="Gazzinelli R.T."/>
            <person name="Gomes E.A."/>
            <person name="Goncalves P.R."/>
            <person name="Grangeiro T.B."/>
            <person name="Grattapaglia D."/>
            <person name="Grisard E.C."/>
            <person name="Guimaraes C.T."/>
            <person name="Hanna E.S."/>
            <person name="Hungria M."/>
            <person name="Jardim S.N."/>
            <person name="Laurino J."/>
            <person name="Leoi L.C.T."/>
            <person name="Fassarella L."/>
            <person name="Lima A."/>
            <person name="Loureiro M.F."/>
            <person name="Lyra M.C.P."/>
            <person name="Macedo M."/>
            <person name="Madeira H.M.F."/>
            <person name="Manfio G.P."/>
            <person name="Maranhao A.Q."/>
            <person name="Martins W.S."/>
            <person name="di Mauro S.M.Z."/>
            <person name="de Medeiros S.R.B."/>
            <person name="Meissner R.D.V."/>
            <person name="Menck C.F.M."/>
            <person name="Moreira M.A.M."/>
            <person name="Nascimento F.F."/>
            <person name="Nicolas M.F."/>
            <person name="Oliveira J.G."/>
            <person name="Oliveira S.C."/>
            <person name="Paixao R.F.C."/>
            <person name="Parente J.A."/>
            <person name="Pedrosa F.O."/>
            <person name="Pena S.J.D."/>
            <person name="Perreira J.O."/>
            <person name="Perreira M."/>
            <person name="Pinto L.S.R.C."/>
            <person name="Pinto L.S."/>
            <person name="Porto J.I.R."/>
            <person name="Potrich D.P."/>
            <person name="Neto C.E.R."/>
            <person name="Reis A.M.M."/>
            <person name="Rigo L.U."/>
            <person name="Rondinelli E."/>
            <person name="dos Santos E.B.P."/>
            <person name="Santos F.R."/>
            <person name="Schneider M.P.C."/>
            <person name="Seuanez H.N."/>
            <person name="Silva A.M.R."/>
            <person name="da Silva A.L.C."/>
            <person name="Silva D.W."/>
            <person name="Silva R."/>
            <person name="Simoes I.C."/>
            <person name="Simon D."/>
            <person name="Soares C.M.A."/>
            <person name="Soares R.B.A."/>
            <person name="Souza E.M."/>
            <person name="Souza K.R.L."/>
            <person name="Souza R.C."/>
            <person name="Steffens M.B.R."/>
            <person name="Steindel M."/>
            <person name="Teixeira S.R."/>
            <person name="Urmenyi T."/>
            <person name="Vettore A."/>
            <person name="Wassem R."/>
            <person name="Zaha A."/>
            <person name="Simpson A.J.G."/>
        </authorList>
    </citation>
    <scope>NUCLEOTIDE SEQUENCE [LARGE SCALE GENOMIC DNA]</scope>
    <source>
        <strain evidence="3">ATCC 12472 / DSM 30191 / JCM 1249 / NBRC 12614 / NCIMB 9131 / NCTC 9757</strain>
    </source>
</reference>
<name>Q7NZ66_CHRVO</name>
<dbReference type="EMBL" id="AE016825">
    <property type="protein sequence ID" value="AAQ58731.1"/>
    <property type="molecule type" value="Genomic_DNA"/>
</dbReference>
<feature type="region of interest" description="Disordered" evidence="1">
    <location>
        <begin position="1"/>
        <end position="27"/>
    </location>
</feature>
<feature type="compositionally biased region" description="Gly residues" evidence="1">
    <location>
        <begin position="1"/>
        <end position="13"/>
    </location>
</feature>
<dbReference type="HOGENOM" id="CLU_2914075_0_0_4"/>